<sequence length="128" mass="13824">MVKRYGDGFQAAGRRSLLSATTKGDTALVAALDGTIYLLEVGSMRPLWSFSSGPQIYSSYQAPVSDKENASGVESNYFIDCGDDWELAFVLSCYLYNEIGLSVSSLLTSFSGHAKSNYHIETVDAASI</sequence>
<protein>
    <submittedName>
        <fullName evidence="1">Uncharacterized protein</fullName>
    </submittedName>
</protein>
<reference evidence="1" key="2">
    <citation type="journal article" date="2024" name="Plant">
        <title>Genomic evolution and insights into agronomic trait innovations of Sesamum species.</title>
        <authorList>
            <person name="Miao H."/>
            <person name="Wang L."/>
            <person name="Qu L."/>
            <person name="Liu H."/>
            <person name="Sun Y."/>
            <person name="Le M."/>
            <person name="Wang Q."/>
            <person name="Wei S."/>
            <person name="Zheng Y."/>
            <person name="Lin W."/>
            <person name="Duan Y."/>
            <person name="Cao H."/>
            <person name="Xiong S."/>
            <person name="Wang X."/>
            <person name="Wei L."/>
            <person name="Li C."/>
            <person name="Ma Q."/>
            <person name="Ju M."/>
            <person name="Zhao R."/>
            <person name="Li G."/>
            <person name="Mu C."/>
            <person name="Tian Q."/>
            <person name="Mei H."/>
            <person name="Zhang T."/>
            <person name="Gao T."/>
            <person name="Zhang H."/>
        </authorList>
    </citation>
    <scope>NUCLEOTIDE SEQUENCE</scope>
    <source>
        <strain evidence="1">KEN1</strain>
    </source>
</reference>
<dbReference type="AlphaFoldDB" id="A0AAW2Y9G1"/>
<organism evidence="1">
    <name type="scientific">Sesamum latifolium</name>
    <dbReference type="NCBI Taxonomy" id="2727402"/>
    <lineage>
        <taxon>Eukaryota</taxon>
        <taxon>Viridiplantae</taxon>
        <taxon>Streptophyta</taxon>
        <taxon>Embryophyta</taxon>
        <taxon>Tracheophyta</taxon>
        <taxon>Spermatophyta</taxon>
        <taxon>Magnoliopsida</taxon>
        <taxon>eudicotyledons</taxon>
        <taxon>Gunneridae</taxon>
        <taxon>Pentapetalae</taxon>
        <taxon>asterids</taxon>
        <taxon>lamiids</taxon>
        <taxon>Lamiales</taxon>
        <taxon>Pedaliaceae</taxon>
        <taxon>Sesamum</taxon>
    </lineage>
</organism>
<comment type="caution">
    <text evidence="1">The sequence shown here is derived from an EMBL/GenBank/DDBJ whole genome shotgun (WGS) entry which is preliminary data.</text>
</comment>
<reference evidence="1" key="1">
    <citation type="submission" date="2020-06" db="EMBL/GenBank/DDBJ databases">
        <authorList>
            <person name="Li T."/>
            <person name="Hu X."/>
            <person name="Zhang T."/>
            <person name="Song X."/>
            <person name="Zhang H."/>
            <person name="Dai N."/>
            <person name="Sheng W."/>
            <person name="Hou X."/>
            <person name="Wei L."/>
        </authorList>
    </citation>
    <scope>NUCLEOTIDE SEQUENCE</scope>
    <source>
        <strain evidence="1">KEN1</strain>
        <tissue evidence="1">Leaf</tissue>
    </source>
</reference>
<evidence type="ECO:0000313" key="1">
    <source>
        <dbReference type="EMBL" id="KAL0462395.1"/>
    </source>
</evidence>
<dbReference type="EMBL" id="JACGWN010000001">
    <property type="protein sequence ID" value="KAL0462395.1"/>
    <property type="molecule type" value="Genomic_DNA"/>
</dbReference>
<proteinExistence type="predicted"/>
<gene>
    <name evidence="1" type="ORF">Slati_0127100</name>
</gene>
<name>A0AAW2Y9G1_9LAMI</name>
<accession>A0AAW2Y9G1</accession>